<dbReference type="Proteomes" id="UP000018438">
    <property type="component" value="Unassembled WGS sequence"/>
</dbReference>
<dbReference type="AlphaFoldDB" id="N8WRS1"/>
<organism evidence="2 3">
    <name type="scientific">Acinetobacter schindleri NIPH 900</name>
    <dbReference type="NCBI Taxonomy" id="1217675"/>
    <lineage>
        <taxon>Bacteria</taxon>
        <taxon>Pseudomonadati</taxon>
        <taxon>Pseudomonadota</taxon>
        <taxon>Gammaproteobacteria</taxon>
        <taxon>Moraxellales</taxon>
        <taxon>Moraxellaceae</taxon>
        <taxon>Acinetobacter</taxon>
    </lineage>
</organism>
<name>N8WRS1_9GAMM</name>
<gene>
    <name evidence="2" type="ORF">F965_00042</name>
</gene>
<dbReference type="PROSITE" id="PS50943">
    <property type="entry name" value="HTH_CROC1"/>
    <property type="match status" value="1"/>
</dbReference>
<dbReference type="Gene3D" id="1.10.260.40">
    <property type="entry name" value="lambda repressor-like DNA-binding domains"/>
    <property type="match status" value="1"/>
</dbReference>
<keyword evidence="3" id="KW-1185">Reference proteome</keyword>
<dbReference type="CDD" id="cd00093">
    <property type="entry name" value="HTH_XRE"/>
    <property type="match status" value="1"/>
</dbReference>
<dbReference type="InterPro" id="IPR001387">
    <property type="entry name" value="Cro/C1-type_HTH"/>
</dbReference>
<dbReference type="RefSeq" id="WP_004811427.1">
    <property type="nucleotide sequence ID" value="NZ_KB849446.1"/>
</dbReference>
<comment type="caution">
    <text evidence="2">The sequence shown here is derived from an EMBL/GenBank/DDBJ whole genome shotgun (WGS) entry which is preliminary data.</text>
</comment>
<proteinExistence type="predicted"/>
<evidence type="ECO:0000313" key="3">
    <source>
        <dbReference type="Proteomes" id="UP000018438"/>
    </source>
</evidence>
<accession>N8WRS1</accession>
<reference evidence="2 3" key="1">
    <citation type="submission" date="2013-02" db="EMBL/GenBank/DDBJ databases">
        <title>The Genome Sequence of Acinetobacter schindleri NIPH 900.</title>
        <authorList>
            <consortium name="The Broad Institute Genome Sequencing Platform"/>
            <consortium name="The Broad Institute Genome Sequencing Center for Infectious Disease"/>
            <person name="Cerqueira G."/>
            <person name="Feldgarden M."/>
            <person name="Courvalin P."/>
            <person name="Perichon B."/>
            <person name="Grillot-Courvalin C."/>
            <person name="Clermont D."/>
            <person name="Rocha E."/>
            <person name="Yoon E.-J."/>
            <person name="Nemec A."/>
            <person name="Walker B."/>
            <person name="Young S.K."/>
            <person name="Zeng Q."/>
            <person name="Gargeya S."/>
            <person name="Fitzgerald M."/>
            <person name="Haas B."/>
            <person name="Abouelleil A."/>
            <person name="Alvarado L."/>
            <person name="Arachchi H.M."/>
            <person name="Berlin A.M."/>
            <person name="Chapman S.B."/>
            <person name="Dewar J."/>
            <person name="Goldberg J."/>
            <person name="Griggs A."/>
            <person name="Gujja S."/>
            <person name="Hansen M."/>
            <person name="Howarth C."/>
            <person name="Imamovic A."/>
            <person name="Larimer J."/>
            <person name="McCowan C."/>
            <person name="Murphy C."/>
            <person name="Neiman D."/>
            <person name="Pearson M."/>
            <person name="Priest M."/>
            <person name="Roberts A."/>
            <person name="Saif S."/>
            <person name="Shea T."/>
            <person name="Sisk P."/>
            <person name="Sykes S."/>
            <person name="Wortman J."/>
            <person name="Nusbaum C."/>
            <person name="Birren B."/>
        </authorList>
    </citation>
    <scope>NUCLEOTIDE SEQUENCE [LARGE SCALE GENOMIC DNA]</scope>
    <source>
        <strain evidence="2 3">NIPH 900</strain>
    </source>
</reference>
<dbReference type="SUPFAM" id="SSF47413">
    <property type="entry name" value="lambda repressor-like DNA-binding domains"/>
    <property type="match status" value="1"/>
</dbReference>
<evidence type="ECO:0000313" key="2">
    <source>
        <dbReference type="EMBL" id="ENV14696.1"/>
    </source>
</evidence>
<protein>
    <recommendedName>
        <fullName evidence="1">HTH cro/C1-type domain-containing protein</fullName>
    </recommendedName>
</protein>
<dbReference type="Pfam" id="PF01381">
    <property type="entry name" value="HTH_3"/>
    <property type="match status" value="1"/>
</dbReference>
<dbReference type="GO" id="GO:0003677">
    <property type="term" value="F:DNA binding"/>
    <property type="evidence" value="ECO:0007669"/>
    <property type="project" value="InterPro"/>
</dbReference>
<dbReference type="EMBL" id="APPI01000003">
    <property type="protein sequence ID" value="ENV14696.1"/>
    <property type="molecule type" value="Genomic_DNA"/>
</dbReference>
<dbReference type="HOGENOM" id="CLU_2021746_0_0_6"/>
<sequence>MSKPDKDFLIKRGKQIRAIRLSKHVSATELAEYMNINRSSYVRIESGAREMRCFEAVKIAEFLNVHLFQIMSVQSKPLISTKIRDIALKSGFNQWEVGSRFHAFANAVVDSANSQGGICLKI</sequence>
<evidence type="ECO:0000259" key="1">
    <source>
        <dbReference type="PROSITE" id="PS50943"/>
    </source>
</evidence>
<dbReference type="InterPro" id="IPR010982">
    <property type="entry name" value="Lambda_DNA-bd_dom_sf"/>
</dbReference>
<dbReference type="SMART" id="SM00530">
    <property type="entry name" value="HTH_XRE"/>
    <property type="match status" value="1"/>
</dbReference>
<feature type="domain" description="HTH cro/C1-type" evidence="1">
    <location>
        <begin position="16"/>
        <end position="70"/>
    </location>
</feature>